<keyword evidence="3" id="KW-1185">Reference proteome</keyword>
<organism evidence="2 3">
    <name type="scientific">Mycena belliarum</name>
    <dbReference type="NCBI Taxonomy" id="1033014"/>
    <lineage>
        <taxon>Eukaryota</taxon>
        <taxon>Fungi</taxon>
        <taxon>Dikarya</taxon>
        <taxon>Basidiomycota</taxon>
        <taxon>Agaricomycotina</taxon>
        <taxon>Agaricomycetes</taxon>
        <taxon>Agaricomycetidae</taxon>
        <taxon>Agaricales</taxon>
        <taxon>Marasmiineae</taxon>
        <taxon>Mycenaceae</taxon>
        <taxon>Mycena</taxon>
    </lineage>
</organism>
<comment type="caution">
    <text evidence="2">The sequence shown here is derived from an EMBL/GenBank/DDBJ whole genome shotgun (WGS) entry which is preliminary data.</text>
</comment>
<protein>
    <submittedName>
        <fullName evidence="2">Uncharacterized protein</fullName>
    </submittedName>
</protein>
<feature type="compositionally biased region" description="Polar residues" evidence="1">
    <location>
        <begin position="440"/>
        <end position="459"/>
    </location>
</feature>
<sequence length="734" mass="80357">MDRIEQDHDLPVGDDDLPTYDDLAAQQGPNSRFGRWRGWIEKRAAERYLTITPEERTRRRERGWGNEEMDEWDPVPPTPTTPTVATLSIQTQSLRMSTLSEPPPDSPPLPPLPAVGTLLRPTHLKMNHFGSRFLPHSTVPIRCLLPILADRLLLVGHDEGLSVLDMYPQDWSDRGGIDLKGPEDATMRAVWEGESVYQMSILELDNKAGGVVLMLVGPEPESPLVKDSENQRAIRMYNLASLVSLAKWAVANKGSHPLNLGGYPAQQTSPKKHRPTSSIARGFKALIPPVNAQAEQAPQSYQTLLSPSASFASARGTPVRADSSESSSSWEIVDDLPLRWARDFVPLASAGSRLLNASILSFALWNREEGERHGSRGQYLAVATKNNILLYETPQNERAFRFVKEFYTPLQPKSICFFQQTVVDIARSPTDVDNRHRRAPSSTTALRSGGARSSSVTAPRTTNYGTQLSIFVIFEKKAGWIRLADSAVGEIDLFDDPGLAPGGLLHTRTASASPSSVRRRQASEASAHAGHHGRWLPPMRCELPTGSAYILTHGVTTHIVPCPLPSYASSVPPLAVFTWRAAPAHVAPRVGDALLQLTALGAGYVEVQEQPLAGLRASVVSGKGKGKARAEDLASSLAPVHAEEDAGGETGFLCTGGHWDRPYNGYPGAGPGLQRSYSATSDMSSASYESMESQEVVEKLRREQGIYGWCRKGLADWRVFWLGGSFEDEEEEDE</sequence>
<dbReference type="Proteomes" id="UP001222325">
    <property type="component" value="Unassembled WGS sequence"/>
</dbReference>
<proteinExistence type="predicted"/>
<gene>
    <name evidence="2" type="ORF">B0H15DRAFT_583518</name>
</gene>
<evidence type="ECO:0000313" key="3">
    <source>
        <dbReference type="Proteomes" id="UP001222325"/>
    </source>
</evidence>
<accession>A0AAD6UCN4</accession>
<feature type="compositionally biased region" description="Basic and acidic residues" evidence="1">
    <location>
        <begin position="1"/>
        <end position="11"/>
    </location>
</feature>
<feature type="region of interest" description="Disordered" evidence="1">
    <location>
        <begin position="1"/>
        <end position="32"/>
    </location>
</feature>
<evidence type="ECO:0000256" key="1">
    <source>
        <dbReference type="SAM" id="MobiDB-lite"/>
    </source>
</evidence>
<feature type="region of interest" description="Disordered" evidence="1">
    <location>
        <begin position="508"/>
        <end position="534"/>
    </location>
</feature>
<reference evidence="2" key="1">
    <citation type="submission" date="2023-03" db="EMBL/GenBank/DDBJ databases">
        <title>Massive genome expansion in bonnet fungi (Mycena s.s.) driven by repeated elements and novel gene families across ecological guilds.</title>
        <authorList>
            <consortium name="Lawrence Berkeley National Laboratory"/>
            <person name="Harder C.B."/>
            <person name="Miyauchi S."/>
            <person name="Viragh M."/>
            <person name="Kuo A."/>
            <person name="Thoen E."/>
            <person name="Andreopoulos B."/>
            <person name="Lu D."/>
            <person name="Skrede I."/>
            <person name="Drula E."/>
            <person name="Henrissat B."/>
            <person name="Morin E."/>
            <person name="Kohler A."/>
            <person name="Barry K."/>
            <person name="LaButti K."/>
            <person name="Morin E."/>
            <person name="Salamov A."/>
            <person name="Lipzen A."/>
            <person name="Mereny Z."/>
            <person name="Hegedus B."/>
            <person name="Baldrian P."/>
            <person name="Stursova M."/>
            <person name="Weitz H."/>
            <person name="Taylor A."/>
            <person name="Grigoriev I.V."/>
            <person name="Nagy L.G."/>
            <person name="Martin F."/>
            <person name="Kauserud H."/>
        </authorList>
    </citation>
    <scope>NUCLEOTIDE SEQUENCE</scope>
    <source>
        <strain evidence="2">CBHHK173m</strain>
    </source>
</reference>
<dbReference type="EMBL" id="JARJCN010000008">
    <property type="protein sequence ID" value="KAJ7098608.1"/>
    <property type="molecule type" value="Genomic_DNA"/>
</dbReference>
<feature type="region of interest" description="Disordered" evidence="1">
    <location>
        <begin position="431"/>
        <end position="459"/>
    </location>
</feature>
<evidence type="ECO:0000313" key="2">
    <source>
        <dbReference type="EMBL" id="KAJ7098608.1"/>
    </source>
</evidence>
<dbReference type="AlphaFoldDB" id="A0AAD6UCN4"/>
<name>A0AAD6UCN4_9AGAR</name>
<feature type="region of interest" description="Disordered" evidence="1">
    <location>
        <begin position="57"/>
        <end position="79"/>
    </location>
</feature>